<evidence type="ECO:0000313" key="3">
    <source>
        <dbReference type="Proteomes" id="UP000317371"/>
    </source>
</evidence>
<dbReference type="Proteomes" id="UP000317371">
    <property type="component" value="Unassembled WGS sequence"/>
</dbReference>
<gene>
    <name evidence="2" type="ORF">FKZ61_15800</name>
</gene>
<name>A0A540VCN4_9CHLR</name>
<sequence>MSVAGVGPREEVRMVMVNRRWGCNRAARGVALQAVALVAAVGVGLVLLLLTGMARVAAASTPPAPQVETGTDPRHAYLAVDGVVLLDEAHAHLGPLQWRPDGRLVAVAVAPLGTQTAAQARVYLVDVDAAQLITVIPGFSPEWQADGSLQVAAASGVVAYDPATGQLTSLAQADAVHPFSQAELAWDLVSADHVPPYPATIRVAHHPSNGCRDVPAWQVDVIPFEEYVARAVPAEVPASWPFDALAAQAVAARTYAWRQILVGRPDYDVTDWANFQMMCDQRYPSTDAAVAATAGQYLSARDDPFGWPIVAMYSAENGHPTRTNPNVSYLQAVPDLFALGQARWGHGYGLSQWGAFRRAQAGHNYRQILGHYYTGVYLQDATDPGRPLGALLDLGPAAVLPGPAVRWRPLLPHGVTATLAIQMPGGISVTYPISPDGGLWRPDPAPAAVTYTATLRVADTQMDQVVVAFDATPPATPALSLPAVVTGSVIPISVTRPGDARSTGWLGLSRNWVWEGESLYQTPGSGQVVSDTAAANGQALQARAGVDQAGVWYGPYTTRLPAGRSYRALFWLRATPPATTTLTTTTFTMTGAMTGTLTPARRVARLDVVDDLGNQILGLRDVWPSDFISGGVYSPVAVDFYLFTPPRGLEFRVAWPGEVDLALDRVEVWQLPPVPAAPHATVSWPAYGGAGPTAIQAIAFDEAGNPSRPASGQVTIQDETSPEFGADFSPQGWQRESVALSVTLPVTDGVSGLATGELVLEGPGLSGTRTASFSFPENPWAPQHIAASLPPLPDGLHRIQFRATDHSGNVALSRVFTLGVDTTPPTVTAILTGPQMNGWYTGAVTVTLQGEDSVSGLAGIWYGVDGAGEQLYTGPVRLESAGVHRLTYWGQDQAGNVSLTHSITAALDLAPPVVLLWQALAPSGAPSGSVAIHWSASDDAAGVERVELASRRGSGEWQAVGGAWPASGSTALPLAPDEPVWVRARGIDRLGRTGPWVEMALRLTGGQLFLPLVQR</sequence>
<evidence type="ECO:0000259" key="1">
    <source>
        <dbReference type="Pfam" id="PF08486"/>
    </source>
</evidence>
<dbReference type="InParanoid" id="A0A540VCN4"/>
<dbReference type="InterPro" id="IPR013693">
    <property type="entry name" value="SpoIID/LytB_N"/>
</dbReference>
<dbReference type="OrthoDB" id="9794671at2"/>
<dbReference type="AlphaFoldDB" id="A0A540VCN4"/>
<comment type="caution">
    <text evidence="2">The sequence shown here is derived from an EMBL/GenBank/DDBJ whole genome shotgun (WGS) entry which is preliminary data.</text>
</comment>
<dbReference type="EMBL" id="VIGC01000022">
    <property type="protein sequence ID" value="TQE94548.1"/>
    <property type="molecule type" value="Genomic_DNA"/>
</dbReference>
<dbReference type="RefSeq" id="WP_141611119.1">
    <property type="nucleotide sequence ID" value="NZ_VIGC02000022.1"/>
</dbReference>
<evidence type="ECO:0000313" key="2">
    <source>
        <dbReference type="EMBL" id="TQE94548.1"/>
    </source>
</evidence>
<protein>
    <recommendedName>
        <fullName evidence="1">Sporulation stage II protein D amidase enhancer LytB N-terminal domain-containing protein</fullName>
    </recommendedName>
</protein>
<dbReference type="SUPFAM" id="SSF82171">
    <property type="entry name" value="DPP6 N-terminal domain-like"/>
    <property type="match status" value="1"/>
</dbReference>
<reference evidence="2 3" key="1">
    <citation type="submission" date="2019-06" db="EMBL/GenBank/DDBJ databases">
        <title>Genome sequence of Litorilinea aerophila BAA-2444.</title>
        <authorList>
            <person name="Maclea K.S."/>
            <person name="Maurais E.G."/>
            <person name="Iannazzi L.C."/>
        </authorList>
    </citation>
    <scope>NUCLEOTIDE SEQUENCE [LARGE SCALE GENOMIC DNA]</scope>
    <source>
        <strain evidence="2 3">ATCC BAA-2444</strain>
    </source>
</reference>
<dbReference type="NCBIfam" id="NF047446">
    <property type="entry name" value="barrel_OmpL47"/>
    <property type="match status" value="1"/>
</dbReference>
<keyword evidence="3" id="KW-1185">Reference proteome</keyword>
<proteinExistence type="predicted"/>
<dbReference type="InterPro" id="IPR058094">
    <property type="entry name" value="Ig-like_OmpL47-like"/>
</dbReference>
<dbReference type="Pfam" id="PF08486">
    <property type="entry name" value="SpoIID"/>
    <property type="match status" value="1"/>
</dbReference>
<feature type="domain" description="Sporulation stage II protein D amidase enhancer LytB N-terminal" evidence="1">
    <location>
        <begin position="218"/>
        <end position="298"/>
    </location>
</feature>
<organism evidence="2 3">
    <name type="scientific">Litorilinea aerophila</name>
    <dbReference type="NCBI Taxonomy" id="1204385"/>
    <lineage>
        <taxon>Bacteria</taxon>
        <taxon>Bacillati</taxon>
        <taxon>Chloroflexota</taxon>
        <taxon>Caldilineae</taxon>
        <taxon>Caldilineales</taxon>
        <taxon>Caldilineaceae</taxon>
        <taxon>Litorilinea</taxon>
    </lineage>
</organism>
<accession>A0A540VCN4</accession>